<dbReference type="Gene3D" id="1.10.230.10">
    <property type="entry name" value="Cytochrome P450-Terp, domain 2"/>
    <property type="match status" value="1"/>
</dbReference>
<evidence type="ECO:0000256" key="6">
    <source>
        <dbReference type="NCBIfam" id="TIGR01798"/>
    </source>
</evidence>
<comment type="catalytic activity">
    <reaction evidence="5 8">
        <text>oxaloacetate + acetyl-CoA + H2O = citrate + CoA + H(+)</text>
        <dbReference type="Rhea" id="RHEA:16845"/>
        <dbReference type="ChEBI" id="CHEBI:15377"/>
        <dbReference type="ChEBI" id="CHEBI:15378"/>
        <dbReference type="ChEBI" id="CHEBI:16452"/>
        <dbReference type="ChEBI" id="CHEBI:16947"/>
        <dbReference type="ChEBI" id="CHEBI:57287"/>
        <dbReference type="ChEBI" id="CHEBI:57288"/>
        <dbReference type="EC" id="2.3.3.16"/>
    </reaction>
</comment>
<dbReference type="PRINTS" id="PR00143">
    <property type="entry name" value="CITRTSNTHASE"/>
</dbReference>
<dbReference type="InterPro" id="IPR010953">
    <property type="entry name" value="Citrate_synthase_typ-I"/>
</dbReference>
<evidence type="ECO:0000256" key="2">
    <source>
        <dbReference type="ARBA" id="ARBA00010566"/>
    </source>
</evidence>
<name>A0ABW5FRX0_9PSEU</name>
<comment type="pathway">
    <text evidence="1 8">Carbohydrate metabolism; tricarboxylic acid cycle; isocitrate from oxaloacetate: step 1/2.</text>
</comment>
<comment type="caution">
    <text evidence="10">The sequence shown here is derived from an EMBL/GenBank/DDBJ whole genome shotgun (WGS) entry which is preliminary data.</text>
</comment>
<evidence type="ECO:0000256" key="1">
    <source>
        <dbReference type="ARBA" id="ARBA00004751"/>
    </source>
</evidence>
<keyword evidence="10" id="KW-0012">Acyltransferase</keyword>
<dbReference type="Gene3D" id="2.20.28.60">
    <property type="match status" value="1"/>
</dbReference>
<reference evidence="11" key="1">
    <citation type="journal article" date="2019" name="Int. J. Syst. Evol. Microbiol.">
        <title>The Global Catalogue of Microorganisms (GCM) 10K type strain sequencing project: providing services to taxonomists for standard genome sequencing and annotation.</title>
        <authorList>
            <consortium name="The Broad Institute Genomics Platform"/>
            <consortium name="The Broad Institute Genome Sequencing Center for Infectious Disease"/>
            <person name="Wu L."/>
            <person name="Ma J."/>
        </authorList>
    </citation>
    <scope>NUCLEOTIDE SEQUENCE [LARGE SCALE GENOMIC DNA]</scope>
    <source>
        <strain evidence="11">CGMCC 4.7645</strain>
    </source>
</reference>
<evidence type="ECO:0000256" key="8">
    <source>
        <dbReference type="RuleBase" id="RU003370"/>
    </source>
</evidence>
<keyword evidence="3 8" id="KW-0816">Tricarboxylic acid cycle</keyword>
<proteinExistence type="inferred from homology"/>
<dbReference type="InterPro" id="IPR019810">
    <property type="entry name" value="Citrate_synthase_AS"/>
</dbReference>
<dbReference type="InterPro" id="IPR024176">
    <property type="entry name" value="Citrate_synthase_bac-typ"/>
</dbReference>
<evidence type="ECO:0000313" key="10">
    <source>
        <dbReference type="EMBL" id="MFD2417364.1"/>
    </source>
</evidence>
<evidence type="ECO:0000256" key="9">
    <source>
        <dbReference type="RuleBase" id="RU003406"/>
    </source>
</evidence>
<dbReference type="InterPro" id="IPR002020">
    <property type="entry name" value="Citrate_synthase"/>
</dbReference>
<dbReference type="PANTHER" id="PTHR42871">
    <property type="entry name" value="CITRATE SYNTHASE"/>
    <property type="match status" value="1"/>
</dbReference>
<evidence type="ECO:0000256" key="3">
    <source>
        <dbReference type="ARBA" id="ARBA00022532"/>
    </source>
</evidence>
<dbReference type="PROSITE" id="PS00480">
    <property type="entry name" value="CITRATE_SYNTHASE"/>
    <property type="match status" value="1"/>
</dbReference>
<dbReference type="InterPro" id="IPR036969">
    <property type="entry name" value="Citrate_synthase_sf"/>
</dbReference>
<evidence type="ECO:0000256" key="5">
    <source>
        <dbReference type="ARBA" id="ARBA00049288"/>
    </source>
</evidence>
<dbReference type="Proteomes" id="UP001597417">
    <property type="component" value="Unassembled WGS sequence"/>
</dbReference>
<dbReference type="SUPFAM" id="SSF48256">
    <property type="entry name" value="Citrate synthase"/>
    <property type="match status" value="1"/>
</dbReference>
<dbReference type="EMBL" id="JBHUKR010000007">
    <property type="protein sequence ID" value="MFD2417364.1"/>
    <property type="molecule type" value="Genomic_DNA"/>
</dbReference>
<organism evidence="10 11">
    <name type="scientific">Amycolatopsis pigmentata</name>
    <dbReference type="NCBI Taxonomy" id="450801"/>
    <lineage>
        <taxon>Bacteria</taxon>
        <taxon>Bacillati</taxon>
        <taxon>Actinomycetota</taxon>
        <taxon>Actinomycetes</taxon>
        <taxon>Pseudonocardiales</taxon>
        <taxon>Pseudonocardiaceae</taxon>
        <taxon>Amycolatopsis</taxon>
    </lineage>
</organism>
<accession>A0ABW5FRX0</accession>
<dbReference type="CDD" id="cd06114">
    <property type="entry name" value="EcCS_like"/>
    <property type="match status" value="1"/>
</dbReference>
<dbReference type="PIRSF" id="PIRSF001369">
    <property type="entry name" value="Citrate_synth"/>
    <property type="match status" value="1"/>
</dbReference>
<dbReference type="PANTHER" id="PTHR42871:SF1">
    <property type="entry name" value="CITRATE SYNTHASE"/>
    <property type="match status" value="1"/>
</dbReference>
<dbReference type="Pfam" id="PF00285">
    <property type="entry name" value="Citrate_synt"/>
    <property type="match status" value="1"/>
</dbReference>
<evidence type="ECO:0000256" key="4">
    <source>
        <dbReference type="ARBA" id="ARBA00022679"/>
    </source>
</evidence>
<dbReference type="NCBIfam" id="NF004126">
    <property type="entry name" value="PRK05614.1"/>
    <property type="match status" value="1"/>
</dbReference>
<dbReference type="GO" id="GO:0036440">
    <property type="term" value="F:citrate synthase activity"/>
    <property type="evidence" value="ECO:0007669"/>
    <property type="project" value="UniProtKB-EC"/>
</dbReference>
<dbReference type="InterPro" id="IPR016142">
    <property type="entry name" value="Citrate_synth-like_lrg_a-sub"/>
</dbReference>
<keyword evidence="4 7" id="KW-0808">Transferase</keyword>
<evidence type="ECO:0000313" key="11">
    <source>
        <dbReference type="Proteomes" id="UP001597417"/>
    </source>
</evidence>
<dbReference type="NCBIfam" id="TIGR01798">
    <property type="entry name" value="cit_synth_I"/>
    <property type="match status" value="1"/>
</dbReference>
<dbReference type="InterPro" id="IPR016143">
    <property type="entry name" value="Citrate_synth-like_sm_a-sub"/>
</dbReference>
<dbReference type="Gene3D" id="1.10.580.10">
    <property type="entry name" value="Citrate Synthase, domain 1"/>
    <property type="match status" value="1"/>
</dbReference>
<dbReference type="RefSeq" id="WP_378265065.1">
    <property type="nucleotide sequence ID" value="NZ_JBHUKR010000007.1"/>
</dbReference>
<comment type="similarity">
    <text evidence="2 7 9">Belongs to the citrate synthase family.</text>
</comment>
<protein>
    <recommendedName>
        <fullName evidence="6 7">Citrate synthase</fullName>
    </recommendedName>
</protein>
<sequence>MSDATAASGGTVTLRLPTGEHELKVVNAVEGAPGIELGKLLASTGYITYDPGFVNTGAASSAITYIDGDEGILRYRGYPIEQLAEHSNFLEVSYLLIYGELPSATQLDDFTQKINRHTLLHEDLKRFFDGFPRDAHPMPVLSSAVSALSTFYQDSLNPFDEPNVELSTVRLLAKVPTLAAYAYKKSIGQPFLYPDNSLGLVENFLRMTFGLPAEPYQVDPDVAKALDLLFILHADHEQNCSTSTVRLVGSSEANLFASISAGIMALFGPLHGGANSAVLEMLDGIQAEGGDVARFVERVKNKEKGVRLMGFGHRVYKNYDPRAKIIKRTADQILGKIGVQDHLLDIAKELEETALSDDYFIERKLYPNVDFYTGLIYRALGFPTKFFTVLFALGRLPGWIAHWREMIQDPATKIGRPRQIYTGEKERDYVSLSER</sequence>
<evidence type="ECO:0000256" key="7">
    <source>
        <dbReference type="PIRNR" id="PIRNR001369"/>
    </source>
</evidence>
<keyword evidence="11" id="KW-1185">Reference proteome</keyword>
<gene>
    <name evidence="10" type="ORF">ACFSXZ_13625</name>
</gene>